<evidence type="ECO:0000313" key="4">
    <source>
        <dbReference type="EMBL" id="RNF31667.1"/>
    </source>
</evidence>
<feature type="domain" description="DUF4214" evidence="2">
    <location>
        <begin position="892"/>
        <end position="960"/>
    </location>
</feature>
<evidence type="ECO:0000259" key="3">
    <source>
        <dbReference type="Pfam" id="PF19077"/>
    </source>
</evidence>
<proteinExistence type="predicted"/>
<sequence>MLFSHIGSGYYSSSYIDEDQGNKYLSITLNQAAKDSGVRISAQDGSSFGIKSLKLIVPQSLMADVKVIGYDSNGSPIASKTFNTALNDPFGSVQFSPEDGTLTFNAEWKNVSAVSLIKPTEGNFYFSLDDIVLQTNTLQFAANSDTGVKGDAITKLSSPALEGYAEASVELDVYLDDASVAFATVDSNAEGYYSVALPDLDDGEHTVTVRLRNSDDAGTSFTFTVDTKADAPAEIGLDSTYAIGDPADKVTSDFTPDITGTAEKGATVTLYNGEKKVGEAVANSLGNWKITTTELNDGPYSLTARQVDVAGNESAASAPLEFTVKSGRPSTPVLSESSDSGVKDDGITNDVNPTFTGTAAANATVSLLDSTGKVLGIGSANGDGNWSIRVGDNMTLDPEDRQPLKDGNYKIHAQVLAMGQGVENQPVILKSGIVRVEIDTVNPDAPHAPALAEASDSGTKGDNITNVTAPTLNGYGADAYGRVAIYADGKLVASTKANEEGVWSVKTDTLAVGKHTLTAVQFDAAGNVSQASEALELTVERAVSPTPTPIPPAVDNSVPVLVKPVTLPGGTIGREINVPIVTAGQTGASDISLVSSGGKALLTANLDVGLGLSASGGLVSGTDTMLKTLIGMIEAANKTSVTANIAKMIMDGEQYLDSLAIAQSLVVETMSLTGTTASSSAIDLVGIGGGQQIAVVVDGAAAPAATGVNLSNIDFAAIIGAINVHGGGNKVILSGDNAAQGFTVGSNGSKVFAGGGADMLNIDFGSATSAAVRAATVSTTATVISESVTTTLLHGGAGLDTAAFAGTAADYTIAHHGGYTLVSSKAAPDQVAKVVNVESLRFSDGVIAVESDAALHTLAGLYQDVLGRQADADGFAYWADRGDAGLSLGGVALELLSSAEGVARLGALDGNAAHDIGLLYRAVFDRTADAGGLDFWTGHMDKGMTLQEVADQLMHSAEIVGRQLDVADWDFTV</sequence>
<evidence type="ECO:0008006" key="6">
    <source>
        <dbReference type="Google" id="ProtNLM"/>
    </source>
</evidence>
<gene>
    <name evidence="4" type="ORF">NM04_05885</name>
</gene>
<name>A0A422QNV2_9BURK</name>
<protein>
    <recommendedName>
        <fullName evidence="6">DUF4214 domain-containing protein</fullName>
    </recommendedName>
</protein>
<evidence type="ECO:0000256" key="1">
    <source>
        <dbReference type="SAM" id="MobiDB-lite"/>
    </source>
</evidence>
<feature type="domain" description="Bacterial Ig-like" evidence="3">
    <location>
        <begin position="332"/>
        <end position="414"/>
    </location>
</feature>
<dbReference type="NCBIfam" id="NF033510">
    <property type="entry name" value="Ca_tandemer"/>
    <property type="match status" value="2"/>
</dbReference>
<evidence type="ECO:0000259" key="2">
    <source>
        <dbReference type="Pfam" id="PF13946"/>
    </source>
</evidence>
<dbReference type="InterPro" id="IPR044016">
    <property type="entry name" value="Big_13"/>
</dbReference>
<dbReference type="AlphaFoldDB" id="A0A422QNV2"/>
<dbReference type="Pfam" id="PF13946">
    <property type="entry name" value="DUF4214"/>
    <property type="match status" value="1"/>
</dbReference>
<dbReference type="Proteomes" id="UP000283254">
    <property type="component" value="Unassembled WGS sequence"/>
</dbReference>
<accession>A0A422QNV2</accession>
<dbReference type="EMBL" id="JSAB01000051">
    <property type="protein sequence ID" value="RNF31667.1"/>
    <property type="molecule type" value="Genomic_DNA"/>
</dbReference>
<dbReference type="InterPro" id="IPR025282">
    <property type="entry name" value="DUF4214"/>
</dbReference>
<evidence type="ECO:0000313" key="5">
    <source>
        <dbReference type="Proteomes" id="UP000283254"/>
    </source>
</evidence>
<keyword evidence="5" id="KW-1185">Reference proteome</keyword>
<feature type="domain" description="Bacterial Ig-like" evidence="3">
    <location>
        <begin position="134"/>
        <end position="227"/>
    </location>
</feature>
<feature type="region of interest" description="Disordered" evidence="1">
    <location>
        <begin position="326"/>
        <end position="346"/>
    </location>
</feature>
<reference evidence="4" key="1">
    <citation type="submission" date="2014-10" db="EMBL/GenBank/DDBJ databases">
        <title>Massilia sp. genome.</title>
        <authorList>
            <person name="Xu B."/>
            <person name="Dai L."/>
            <person name="Huang Z."/>
        </authorList>
    </citation>
    <scope>NUCLEOTIDE SEQUENCE [LARGE SCALE GENOMIC DNA]</scope>
    <source>
        <strain evidence="4">CFS-1</strain>
    </source>
</reference>
<feature type="domain" description="Bacterial Ig-like" evidence="3">
    <location>
        <begin position="449"/>
        <end position="539"/>
    </location>
</feature>
<feature type="compositionally biased region" description="Polar residues" evidence="1">
    <location>
        <begin position="328"/>
        <end position="340"/>
    </location>
</feature>
<comment type="caution">
    <text evidence="4">The sequence shown here is derived from an EMBL/GenBank/DDBJ whole genome shotgun (WGS) entry which is preliminary data.</text>
</comment>
<dbReference type="RefSeq" id="WP_183407353.1">
    <property type="nucleotide sequence ID" value="NZ_JSAB01000051.1"/>
</dbReference>
<dbReference type="Gene3D" id="2.60.40.10">
    <property type="entry name" value="Immunoglobulins"/>
    <property type="match status" value="4"/>
</dbReference>
<dbReference type="InterPro" id="IPR013783">
    <property type="entry name" value="Ig-like_fold"/>
</dbReference>
<organism evidence="4 5">
    <name type="scientific">Massilia aurea</name>
    <dbReference type="NCBI Taxonomy" id="373040"/>
    <lineage>
        <taxon>Bacteria</taxon>
        <taxon>Pseudomonadati</taxon>
        <taxon>Pseudomonadota</taxon>
        <taxon>Betaproteobacteria</taxon>
        <taxon>Burkholderiales</taxon>
        <taxon>Oxalobacteraceae</taxon>
        <taxon>Telluria group</taxon>
        <taxon>Massilia</taxon>
    </lineage>
</organism>
<feature type="domain" description="Bacterial Ig-like" evidence="3">
    <location>
        <begin position="244"/>
        <end position="324"/>
    </location>
</feature>
<dbReference type="Pfam" id="PF19077">
    <property type="entry name" value="Big_13"/>
    <property type="match status" value="4"/>
</dbReference>